<dbReference type="InterPro" id="IPR041006">
    <property type="entry name" value="Morc_S5"/>
</dbReference>
<feature type="compositionally biased region" description="Polar residues" evidence="7">
    <location>
        <begin position="822"/>
        <end position="836"/>
    </location>
</feature>
<dbReference type="PANTHER" id="PTHR23336">
    <property type="entry name" value="ZINC FINGER CW-TYPE COILED-COIL DOMAIN PROTEIN 3"/>
    <property type="match status" value="1"/>
</dbReference>
<keyword evidence="2" id="KW-0479">Metal-binding</keyword>
<keyword evidence="9" id="KW-1185">Reference proteome</keyword>
<dbReference type="InterPro" id="IPR036890">
    <property type="entry name" value="HATPase_C_sf"/>
</dbReference>
<feature type="region of interest" description="Disordered" evidence="7">
    <location>
        <begin position="442"/>
        <end position="528"/>
    </location>
</feature>
<organism evidence="9 10">
    <name type="scientific">Cottoperca gobio</name>
    <name type="common">Frogmouth</name>
    <name type="synonym">Aphritis gobio</name>
    <dbReference type="NCBI Taxonomy" id="56716"/>
    <lineage>
        <taxon>Eukaryota</taxon>
        <taxon>Metazoa</taxon>
        <taxon>Chordata</taxon>
        <taxon>Craniata</taxon>
        <taxon>Vertebrata</taxon>
        <taxon>Euteleostomi</taxon>
        <taxon>Actinopterygii</taxon>
        <taxon>Neopterygii</taxon>
        <taxon>Teleostei</taxon>
        <taxon>Neoteleostei</taxon>
        <taxon>Acanthomorphata</taxon>
        <taxon>Eupercaria</taxon>
        <taxon>Perciformes</taxon>
        <taxon>Notothenioidei</taxon>
        <taxon>Bovichtidae</taxon>
        <taxon>Cottoperca</taxon>
    </lineage>
</organism>
<evidence type="ECO:0000256" key="2">
    <source>
        <dbReference type="ARBA" id="ARBA00022723"/>
    </source>
</evidence>
<dbReference type="GO" id="GO:0008270">
    <property type="term" value="F:zinc ion binding"/>
    <property type="evidence" value="ECO:0007669"/>
    <property type="project" value="UniProtKB-KW"/>
</dbReference>
<feature type="compositionally biased region" description="Polar residues" evidence="7">
    <location>
        <begin position="759"/>
        <end position="772"/>
    </location>
</feature>
<dbReference type="InterPro" id="IPR011124">
    <property type="entry name" value="Znf_CW"/>
</dbReference>
<feature type="region of interest" description="Disordered" evidence="7">
    <location>
        <begin position="643"/>
        <end position="733"/>
    </location>
</feature>
<keyword evidence="5" id="KW-0175">Coiled coil</keyword>
<evidence type="ECO:0000256" key="1">
    <source>
        <dbReference type="ARBA" id="ARBA00004123"/>
    </source>
</evidence>
<evidence type="ECO:0000256" key="6">
    <source>
        <dbReference type="ARBA" id="ARBA00023242"/>
    </source>
</evidence>
<evidence type="ECO:0000259" key="8">
    <source>
        <dbReference type="PROSITE" id="PS51050"/>
    </source>
</evidence>
<comment type="subcellular location">
    <subcellularLocation>
        <location evidence="1">Nucleus</location>
    </subcellularLocation>
</comment>
<feature type="region of interest" description="Disordered" evidence="7">
    <location>
        <begin position="759"/>
        <end position="780"/>
    </location>
</feature>
<dbReference type="GeneID" id="115015130"/>
<evidence type="ECO:0000256" key="5">
    <source>
        <dbReference type="ARBA" id="ARBA00023054"/>
    </source>
</evidence>
<dbReference type="PANTHER" id="PTHR23336:SF22">
    <property type="entry name" value="MORC FAMILY CW-TYPE ZINC FINGER PROTEIN 4"/>
    <property type="match status" value="1"/>
</dbReference>
<feature type="domain" description="CW-type" evidence="8">
    <location>
        <begin position="415"/>
        <end position="466"/>
    </location>
</feature>
<evidence type="ECO:0000313" key="9">
    <source>
        <dbReference type="Proteomes" id="UP000504630"/>
    </source>
</evidence>
<evidence type="ECO:0000256" key="4">
    <source>
        <dbReference type="ARBA" id="ARBA00022833"/>
    </source>
</evidence>
<sequence>MARLSEHGIRLSSMSPSFLNSNSTSHTWPFSAVAELIDNASDPGVSAKQIWIDVVDVADHLCLTFTDNGSGMTPNKLHKMLSFGFTEKGSGKASQHAIGVYGNGFKSGSMRLGRDALIFTKNGGCQTVGMLSQTYLENIKAQAVIVPIVPFNQQTKSLVVTEDSEASLAAIFQHSIITTQEQIHAHFDSILSKKGTKILIWNIRRAKDGKPQIDFENDVSDFRLPEIQISELKKGGKTGETLRAEHNIPDMHYSLRAYLSILYLKPRTQIILRGKKILAKLVSKRLTHIEHDVYKPQFSKDKVKVTFGQNPKNKEHFGIMMYHRNRLIKAYEKVGCQLKVSGQRAGIGVIGIIECNFLKPAHNKQDFEYTKEYRLTLGALGLKLNDYWKEMTEKKAREREFQAVERHENEDQNDADEGPVWLQCEECLKWRSVPPGHYNVVPESWNCSQNPNPRYRSCSSPEEAEDSEELLTPSYQKKHNKQEHPKRRKREKSLEVYKYQEREAQHHILSRSSSEPIQSTHTPDRMRTAGRCHTEENPLEQDHTSTLADHYTDTHIYDDDAQTQSKVTAEATRAQQKPVRRGSVIKDASQVAYGENETDDHRLEDEERDTNMEPVEREKMHTLSLKRKLGSLFYCVKKKSCVGEKKQPNSEDMAQEMNPEKQANLPKTLSLEKTKRGSSSRVEKPGDTAQRAPASLTWTHSLPSTQTVMVSPLSRTEGSRSRPLPSEGSDRDANVLKLAGLEKEAQRLRSLLGLESTKTTQGTMTTADSSTEWPKEGLVTPPEYTASREVGCQTDVAEGSTSSSSPAQAPGHQEMVALRSQRAVSGSKEQPEQNISMKEKTETPSRMRVSDSEAHEDNRSSQENLHGIRNNVVVLLTALLPQLDLAGISMESTDVDNILQQIIEVNSLKL</sequence>
<keyword evidence="3" id="KW-0863">Zinc-finger</keyword>
<dbReference type="FunCoup" id="A0A6J2QLA6">
    <property type="interactions" value="2"/>
</dbReference>
<dbReference type="Proteomes" id="UP000504630">
    <property type="component" value="Chromosome 10"/>
</dbReference>
<feature type="compositionally biased region" description="Basic and acidic residues" evidence="7">
    <location>
        <begin position="670"/>
        <end position="686"/>
    </location>
</feature>
<dbReference type="Gene3D" id="3.30.40.100">
    <property type="match status" value="1"/>
</dbReference>
<dbReference type="Pfam" id="PF07496">
    <property type="entry name" value="zf-CW"/>
    <property type="match status" value="1"/>
</dbReference>
<dbReference type="GO" id="GO:0016887">
    <property type="term" value="F:ATP hydrolysis activity"/>
    <property type="evidence" value="ECO:0007669"/>
    <property type="project" value="InterPro"/>
</dbReference>
<feature type="compositionally biased region" description="Basic and acidic residues" evidence="7">
    <location>
        <begin position="837"/>
        <end position="860"/>
    </location>
</feature>
<dbReference type="OrthoDB" id="757982at2759"/>
<keyword evidence="4" id="KW-0862">Zinc</keyword>
<gene>
    <name evidence="10" type="primary">LOC115015130</name>
</gene>
<protein>
    <submittedName>
        <fullName evidence="10">MORC family CW-type zinc finger protein 3 isoform X1</fullName>
    </submittedName>
</protein>
<accession>A0A6J2QLA6</accession>
<dbReference type="AlphaFoldDB" id="A0A6J2QLA6"/>
<feature type="compositionally biased region" description="Polar residues" evidence="7">
    <location>
        <begin position="696"/>
        <end position="716"/>
    </location>
</feature>
<dbReference type="SUPFAM" id="SSF55874">
    <property type="entry name" value="ATPase domain of HSP90 chaperone/DNA topoisomerase II/histidine kinase"/>
    <property type="match status" value="1"/>
</dbReference>
<dbReference type="PROSITE" id="PS51050">
    <property type="entry name" value="ZF_CW"/>
    <property type="match status" value="1"/>
</dbReference>
<evidence type="ECO:0000256" key="3">
    <source>
        <dbReference type="ARBA" id="ARBA00022771"/>
    </source>
</evidence>
<feature type="region of interest" description="Disordered" evidence="7">
    <location>
        <begin position="819"/>
        <end position="864"/>
    </location>
</feature>
<dbReference type="InterPro" id="IPR045261">
    <property type="entry name" value="MORC_ATPase"/>
</dbReference>
<feature type="compositionally biased region" description="Polar residues" evidence="7">
    <location>
        <begin position="510"/>
        <end position="521"/>
    </location>
</feature>
<keyword evidence="6" id="KW-0539">Nucleus</keyword>
<feature type="compositionally biased region" description="Polar residues" evidence="7">
    <location>
        <begin position="445"/>
        <end position="460"/>
    </location>
</feature>
<dbReference type="GO" id="GO:0005654">
    <property type="term" value="C:nucleoplasm"/>
    <property type="evidence" value="ECO:0007669"/>
    <property type="project" value="TreeGrafter"/>
</dbReference>
<reference evidence="10" key="1">
    <citation type="submission" date="2025-08" db="UniProtKB">
        <authorList>
            <consortium name="RefSeq"/>
        </authorList>
    </citation>
    <scope>IDENTIFICATION</scope>
</reference>
<dbReference type="Gene3D" id="3.30.565.10">
    <property type="entry name" value="Histidine kinase-like ATPase, C-terminal domain"/>
    <property type="match status" value="1"/>
</dbReference>
<evidence type="ECO:0000313" key="10">
    <source>
        <dbReference type="RefSeq" id="XP_029298190.1"/>
    </source>
</evidence>
<dbReference type="KEGG" id="cgob:115015130"/>
<dbReference type="Pfam" id="PF13589">
    <property type="entry name" value="HATPase_c_3"/>
    <property type="match status" value="1"/>
</dbReference>
<dbReference type="InParanoid" id="A0A6J2QLA6"/>
<feature type="compositionally biased region" description="Basic and acidic residues" evidence="7">
    <location>
        <begin position="492"/>
        <end position="506"/>
    </location>
</feature>
<dbReference type="CDD" id="cd16931">
    <property type="entry name" value="HATPase_MORC-like"/>
    <property type="match status" value="1"/>
</dbReference>
<feature type="region of interest" description="Disordered" evidence="7">
    <location>
        <begin position="795"/>
        <end position="814"/>
    </location>
</feature>
<feature type="compositionally biased region" description="Basic residues" evidence="7">
    <location>
        <begin position="476"/>
        <end position="491"/>
    </location>
</feature>
<name>A0A6J2QLA6_COTGO</name>
<dbReference type="Pfam" id="PF17942">
    <property type="entry name" value="Morc6_S5"/>
    <property type="match status" value="1"/>
</dbReference>
<proteinExistence type="predicted"/>
<dbReference type="FunFam" id="3.30.565.10:FF:000035">
    <property type="entry name" value="MORC family CW-type zinc finger protein 4"/>
    <property type="match status" value="1"/>
</dbReference>
<dbReference type="RefSeq" id="XP_029298190.1">
    <property type="nucleotide sequence ID" value="XM_029442330.1"/>
</dbReference>
<evidence type="ECO:0000256" key="7">
    <source>
        <dbReference type="SAM" id="MobiDB-lite"/>
    </source>
</evidence>